<dbReference type="PANTHER" id="PTHR38764:SF1">
    <property type="entry name" value="ACYL CARRIER PROTEIN PHOSPHODIESTERASE"/>
    <property type="match status" value="1"/>
</dbReference>
<accession>A0A1B1Y2C9</accession>
<keyword evidence="5" id="KW-1185">Reference proteome</keyword>
<dbReference type="KEGG" id="wfu:AXE80_00685"/>
<dbReference type="PANTHER" id="PTHR38764">
    <property type="entry name" value="ACYL CARRIER PROTEIN PHOSPHODIESTERASE"/>
    <property type="match status" value="1"/>
</dbReference>
<evidence type="ECO:0000313" key="4">
    <source>
        <dbReference type="EMBL" id="ANW94897.1"/>
    </source>
</evidence>
<reference evidence="4 5" key="1">
    <citation type="submission" date="2016-02" db="EMBL/GenBank/DDBJ databases">
        <authorList>
            <person name="Wen L."/>
            <person name="He K."/>
            <person name="Yang H."/>
        </authorList>
    </citation>
    <scope>NUCLEOTIDE SEQUENCE [LARGE SCALE GENOMIC DNA]</scope>
    <source>
        <strain evidence="4 5">CZ1127</strain>
    </source>
</reference>
<dbReference type="GO" id="GO:0006633">
    <property type="term" value="P:fatty acid biosynthetic process"/>
    <property type="evidence" value="ECO:0007669"/>
    <property type="project" value="InterPro"/>
</dbReference>
<keyword evidence="1" id="KW-0444">Lipid biosynthesis</keyword>
<dbReference type="RefSeq" id="WP_068824002.1">
    <property type="nucleotide sequence ID" value="NZ_CP014224.1"/>
</dbReference>
<evidence type="ECO:0000256" key="2">
    <source>
        <dbReference type="ARBA" id="ARBA00022801"/>
    </source>
</evidence>
<keyword evidence="3" id="KW-0443">Lipid metabolism</keyword>
<dbReference type="EMBL" id="CP014224">
    <property type="protein sequence ID" value="ANW94897.1"/>
    <property type="molecule type" value="Genomic_DNA"/>
</dbReference>
<dbReference type="InterPro" id="IPR007431">
    <property type="entry name" value="ACP_PD"/>
</dbReference>
<sequence length="200" mass="23904">MNFLAHLYLANTDKEIIIGNFIADTIKGNQFHHFSDKIQFGIKMHRAIDVFTDEHPIFRQSKRRLDDKYRLYKGVIIDIIYDHFLAKNWLQYSTTPLDVFSQEIYTLLYDHFEILPDRAKHLLPYMSNQNWLYSYRTIHGITSILHDMNVRTKGLSKMNEAVIDLKENYTIFEKDFTAFFKELEAFSSTYLKNYDSKNHK</sequence>
<evidence type="ECO:0000256" key="3">
    <source>
        <dbReference type="ARBA" id="ARBA00023098"/>
    </source>
</evidence>
<keyword evidence="2" id="KW-0378">Hydrolase</keyword>
<dbReference type="Proteomes" id="UP000092967">
    <property type="component" value="Chromosome"/>
</dbReference>
<dbReference type="STRING" id="1790137.AXE80_00685"/>
<evidence type="ECO:0000256" key="1">
    <source>
        <dbReference type="ARBA" id="ARBA00022516"/>
    </source>
</evidence>
<dbReference type="AlphaFoldDB" id="A0A1B1Y2C9"/>
<protein>
    <submittedName>
        <fullName evidence="4">ACP phosphodiesterase</fullName>
    </submittedName>
</protein>
<proteinExistence type="predicted"/>
<dbReference type="OrthoDB" id="8442777at2"/>
<evidence type="ECO:0000313" key="5">
    <source>
        <dbReference type="Proteomes" id="UP000092967"/>
    </source>
</evidence>
<organism evidence="4 5">
    <name type="scientific">Wenyingzhuangia fucanilytica</name>
    <dbReference type="NCBI Taxonomy" id="1790137"/>
    <lineage>
        <taxon>Bacteria</taxon>
        <taxon>Pseudomonadati</taxon>
        <taxon>Bacteroidota</taxon>
        <taxon>Flavobacteriia</taxon>
        <taxon>Flavobacteriales</taxon>
        <taxon>Flavobacteriaceae</taxon>
        <taxon>Wenyingzhuangia</taxon>
    </lineage>
</organism>
<name>A0A1B1Y2C9_9FLAO</name>
<gene>
    <name evidence="4" type="ORF">AXE80_00685</name>
</gene>
<dbReference type="Pfam" id="PF04336">
    <property type="entry name" value="ACP_PD"/>
    <property type="match status" value="1"/>
</dbReference>
<dbReference type="PIRSF" id="PIRSF011489">
    <property type="entry name" value="DUF479"/>
    <property type="match status" value="1"/>
</dbReference>
<dbReference type="GO" id="GO:0008770">
    <property type="term" value="F:[acyl-carrier-protein] phosphodiesterase activity"/>
    <property type="evidence" value="ECO:0007669"/>
    <property type="project" value="InterPro"/>
</dbReference>